<gene>
    <name evidence="1" type="ORF">Lepil_0010</name>
</gene>
<dbReference type="Proteomes" id="UP000005737">
    <property type="component" value="Unassembled WGS sequence"/>
</dbReference>
<dbReference type="RefSeq" id="WP_002768705.1">
    <property type="nucleotide sequence ID" value="NZ_JH597773.1"/>
</dbReference>
<protein>
    <submittedName>
        <fullName evidence="1">Uncharacterized protein</fullName>
    </submittedName>
</protein>
<accession>H2CGP7</accession>
<organism evidence="1 2">
    <name type="scientific">Leptonema illini DSM 21528</name>
    <dbReference type="NCBI Taxonomy" id="929563"/>
    <lineage>
        <taxon>Bacteria</taxon>
        <taxon>Pseudomonadati</taxon>
        <taxon>Spirochaetota</taxon>
        <taxon>Spirochaetia</taxon>
        <taxon>Leptospirales</taxon>
        <taxon>Leptospiraceae</taxon>
        <taxon>Leptonema</taxon>
    </lineage>
</organism>
<dbReference type="AlphaFoldDB" id="H2CGP7"/>
<evidence type="ECO:0000313" key="1">
    <source>
        <dbReference type="EMBL" id="EHQ04723.1"/>
    </source>
</evidence>
<proteinExistence type="predicted"/>
<keyword evidence="2" id="KW-1185">Reference proteome</keyword>
<evidence type="ECO:0000313" key="2">
    <source>
        <dbReference type="Proteomes" id="UP000005737"/>
    </source>
</evidence>
<sequence length="365" mass="41755">MTPAELQAFHKETETIVRQILRIQTAPETQDLFALEQFRHSRREAFEKADAKFDWYAFLPTYRMIDRAMDELFLRRIDRLRHNAGDVPELYEFFLAPFKGLMDKYGYAPRWDMIARLSPFSHDMAEYVFAEYRKQLKLDVDEPIDVTVFRGMHYLAATEAYQERARSELLSGFDLALEGYDGEGLVNDMVFVQLGHSLIELSDPSAAGVLYRAFIFAGDDERNYEMNVAASHLAQSITAFAYDGPLDSIRQYIDNYSENYTDDEFVLRARYALWYLTGDRNGPLAYLQDGEHKRNLSFVVSALVDLNVKEGKRSINRLCGGIIDLPKFPPSGGINEGEDRLAEAYQGLASVRTQQGRVLPAKSGE</sequence>
<dbReference type="EMBL" id="JH597773">
    <property type="protein sequence ID" value="EHQ04723.1"/>
    <property type="molecule type" value="Genomic_DNA"/>
</dbReference>
<name>H2CGP7_9LEPT</name>
<dbReference type="HOGENOM" id="CLU_758207_0_0_12"/>
<reference evidence="1 2" key="1">
    <citation type="submission" date="2011-10" db="EMBL/GenBank/DDBJ databases">
        <title>The Improved High-Quality Draft genome of Leptonema illini DSM 21528.</title>
        <authorList>
            <consortium name="US DOE Joint Genome Institute (JGI-PGF)"/>
            <person name="Lucas S."/>
            <person name="Copeland A."/>
            <person name="Lapidus A."/>
            <person name="Glavina del Rio T."/>
            <person name="Dalin E."/>
            <person name="Tice H."/>
            <person name="Bruce D."/>
            <person name="Goodwin L."/>
            <person name="Pitluck S."/>
            <person name="Peters L."/>
            <person name="Mikhailova N."/>
            <person name="Held B."/>
            <person name="Kyrpides N."/>
            <person name="Mavromatis K."/>
            <person name="Ivanova N."/>
            <person name="Markowitz V."/>
            <person name="Cheng J.-F."/>
            <person name="Hugenholtz P."/>
            <person name="Woyke T."/>
            <person name="Wu D."/>
            <person name="Gronow S."/>
            <person name="Wellnitz S."/>
            <person name="Brambilla E.-M."/>
            <person name="Klenk H.-P."/>
            <person name="Eisen J.A."/>
        </authorList>
    </citation>
    <scope>NUCLEOTIDE SEQUENCE [LARGE SCALE GENOMIC DNA]</scope>
    <source>
        <strain evidence="1 2">DSM 21528</strain>
    </source>
</reference>